<proteinExistence type="predicted"/>
<name>A0A381QQL1_9ZZZZ</name>
<evidence type="ECO:0000313" key="1">
    <source>
        <dbReference type="EMBL" id="SUZ81656.1"/>
    </source>
</evidence>
<sequence>IQDELDKLVHNFGMEYWYSTYFALRTGYYYDKTGKISNPTFGVGLRFSNYGFDFGYTSGEPGHPLTNTMRFSINVQF</sequence>
<gene>
    <name evidence="1" type="ORF">METZ01_LOCUS34510</name>
</gene>
<organism evidence="1">
    <name type="scientific">marine metagenome</name>
    <dbReference type="NCBI Taxonomy" id="408172"/>
    <lineage>
        <taxon>unclassified sequences</taxon>
        <taxon>metagenomes</taxon>
        <taxon>ecological metagenomes</taxon>
    </lineage>
</organism>
<accession>A0A381QQL1</accession>
<protein>
    <recommendedName>
        <fullName evidence="2">PorV/PorQ family protein</fullName>
    </recommendedName>
</protein>
<evidence type="ECO:0008006" key="2">
    <source>
        <dbReference type="Google" id="ProtNLM"/>
    </source>
</evidence>
<reference evidence="1" key="1">
    <citation type="submission" date="2018-05" db="EMBL/GenBank/DDBJ databases">
        <authorList>
            <person name="Lanie J.A."/>
            <person name="Ng W.-L."/>
            <person name="Kazmierczak K.M."/>
            <person name="Andrzejewski T.M."/>
            <person name="Davidsen T.M."/>
            <person name="Wayne K.J."/>
            <person name="Tettelin H."/>
            <person name="Glass J.I."/>
            <person name="Rusch D."/>
            <person name="Podicherti R."/>
            <person name="Tsui H.-C.T."/>
            <person name="Winkler M.E."/>
        </authorList>
    </citation>
    <scope>NUCLEOTIDE SEQUENCE</scope>
</reference>
<dbReference type="EMBL" id="UINC01001477">
    <property type="protein sequence ID" value="SUZ81656.1"/>
    <property type="molecule type" value="Genomic_DNA"/>
</dbReference>
<dbReference type="AlphaFoldDB" id="A0A381QQL1"/>
<dbReference type="Gene3D" id="2.40.160.60">
    <property type="entry name" value="Outer membrane protein transport protein (OMPP1/FadL/TodX)"/>
    <property type="match status" value="1"/>
</dbReference>
<feature type="non-terminal residue" evidence="1">
    <location>
        <position position="1"/>
    </location>
</feature>